<evidence type="ECO:0000256" key="2">
    <source>
        <dbReference type="SAM" id="Phobius"/>
    </source>
</evidence>
<feature type="transmembrane region" description="Helical" evidence="2">
    <location>
        <begin position="51"/>
        <end position="77"/>
    </location>
</feature>
<gene>
    <name evidence="3" type="ORF">KC01_LOCUS35525</name>
</gene>
<reference evidence="3 4" key="1">
    <citation type="submission" date="2024-04" db="EMBL/GenBank/DDBJ databases">
        <authorList>
            <person name="Waldvogel A.-M."/>
            <person name="Schoenle A."/>
        </authorList>
    </citation>
    <scope>NUCLEOTIDE SEQUENCE [LARGE SCALE GENOMIC DNA]</scope>
</reference>
<keyword evidence="4" id="KW-1185">Reference proteome</keyword>
<keyword evidence="2" id="KW-0472">Membrane</keyword>
<feature type="region of interest" description="Disordered" evidence="1">
    <location>
        <begin position="87"/>
        <end position="111"/>
    </location>
</feature>
<keyword evidence="2" id="KW-0812">Transmembrane</keyword>
<sequence length="143" mass="16484">MLCFQEQKESRDKSLRKWQKVCVCGGGVFMYIIHASVSSKTLPQQLIQNMMVLRALMCSLLMFLLVDSSEGHITFFSPKEMMLMKEREGKKDMEPRSEDEQFQDVSLQPPEPEAAEEVQIVVRVAPLQLDHSVPVLEEFVHKQ</sequence>
<dbReference type="Proteomes" id="UP001497482">
    <property type="component" value="Chromosome 6"/>
</dbReference>
<protein>
    <submittedName>
        <fullName evidence="3">Uncharacterized protein</fullName>
    </submittedName>
</protein>
<organism evidence="3 4">
    <name type="scientific">Knipowitschia caucasica</name>
    <name type="common">Caucasian dwarf goby</name>
    <name type="synonym">Pomatoschistus caucasicus</name>
    <dbReference type="NCBI Taxonomy" id="637954"/>
    <lineage>
        <taxon>Eukaryota</taxon>
        <taxon>Metazoa</taxon>
        <taxon>Chordata</taxon>
        <taxon>Craniata</taxon>
        <taxon>Vertebrata</taxon>
        <taxon>Euteleostomi</taxon>
        <taxon>Actinopterygii</taxon>
        <taxon>Neopterygii</taxon>
        <taxon>Teleostei</taxon>
        <taxon>Neoteleostei</taxon>
        <taxon>Acanthomorphata</taxon>
        <taxon>Gobiaria</taxon>
        <taxon>Gobiiformes</taxon>
        <taxon>Gobioidei</taxon>
        <taxon>Gobiidae</taxon>
        <taxon>Gobiinae</taxon>
        <taxon>Knipowitschia</taxon>
    </lineage>
</organism>
<feature type="compositionally biased region" description="Basic and acidic residues" evidence="1">
    <location>
        <begin position="87"/>
        <end position="99"/>
    </location>
</feature>
<feature type="transmembrane region" description="Helical" evidence="2">
    <location>
        <begin position="21"/>
        <end position="39"/>
    </location>
</feature>
<evidence type="ECO:0000256" key="1">
    <source>
        <dbReference type="SAM" id="MobiDB-lite"/>
    </source>
</evidence>
<name>A0AAV2M5M9_KNICA</name>
<evidence type="ECO:0000313" key="3">
    <source>
        <dbReference type="EMBL" id="CAL1608633.1"/>
    </source>
</evidence>
<proteinExistence type="predicted"/>
<keyword evidence="2" id="KW-1133">Transmembrane helix</keyword>
<dbReference type="AlphaFoldDB" id="A0AAV2M5M9"/>
<evidence type="ECO:0000313" key="4">
    <source>
        <dbReference type="Proteomes" id="UP001497482"/>
    </source>
</evidence>
<dbReference type="EMBL" id="OZ035828">
    <property type="protein sequence ID" value="CAL1608633.1"/>
    <property type="molecule type" value="Genomic_DNA"/>
</dbReference>
<accession>A0AAV2M5M9</accession>